<sequence>MTKRVLTVCHGNICRSTMAEQVLRADLPAFGLDVQLDSAGVSSEESGNPIDRRAAAVLRKAGYPLGSHRARQVQASELPSFDLVLAATNSQVSRLRQLALQAGMTEAEAADRIRLYRDFDTDGGGDMPDPWYGGPEDFKETLATIQRCTENIANHLAD</sequence>
<dbReference type="KEGG" id="avu:BK816_00515"/>
<dbReference type="InterPro" id="IPR023485">
    <property type="entry name" value="Ptyr_pPase"/>
</dbReference>
<evidence type="ECO:0000256" key="1">
    <source>
        <dbReference type="ARBA" id="ARBA00011063"/>
    </source>
</evidence>
<feature type="active site" description="Nucleophile" evidence="5">
    <location>
        <position position="9"/>
    </location>
</feature>
<keyword evidence="4" id="KW-0904">Protein phosphatase</keyword>
<name>A0A1D9MID9_9ACTO</name>
<dbReference type="PANTHER" id="PTHR11717">
    <property type="entry name" value="LOW MOLECULAR WEIGHT PROTEIN TYROSINE PHOSPHATASE"/>
    <property type="match status" value="1"/>
</dbReference>
<dbReference type="STRING" id="1912795.BK816_00515"/>
<comment type="similarity">
    <text evidence="1">Belongs to the low molecular weight phosphotyrosine protein phosphatase family.</text>
</comment>
<organism evidence="7 8">
    <name type="scientific">Boudabousia tangfeifanii</name>
    <dbReference type="NCBI Taxonomy" id="1912795"/>
    <lineage>
        <taxon>Bacteria</taxon>
        <taxon>Bacillati</taxon>
        <taxon>Actinomycetota</taxon>
        <taxon>Actinomycetes</taxon>
        <taxon>Actinomycetales</taxon>
        <taxon>Actinomycetaceae</taxon>
        <taxon>Boudabousia</taxon>
    </lineage>
</organism>
<proteinExistence type="inferred from homology"/>
<dbReference type="Pfam" id="PF01451">
    <property type="entry name" value="LMWPc"/>
    <property type="match status" value="1"/>
</dbReference>
<dbReference type="GO" id="GO:0004725">
    <property type="term" value="F:protein tyrosine phosphatase activity"/>
    <property type="evidence" value="ECO:0007669"/>
    <property type="project" value="UniProtKB-EC"/>
</dbReference>
<evidence type="ECO:0000313" key="7">
    <source>
        <dbReference type="EMBL" id="AOZ71959.1"/>
    </source>
</evidence>
<accession>A0A1D9MID9</accession>
<dbReference type="SUPFAM" id="SSF52788">
    <property type="entry name" value="Phosphotyrosine protein phosphatases I"/>
    <property type="match status" value="1"/>
</dbReference>
<evidence type="ECO:0000256" key="2">
    <source>
        <dbReference type="ARBA" id="ARBA00013064"/>
    </source>
</evidence>
<dbReference type="EMBL" id="CP017812">
    <property type="protein sequence ID" value="AOZ71959.1"/>
    <property type="molecule type" value="Genomic_DNA"/>
</dbReference>
<dbReference type="PRINTS" id="PR00719">
    <property type="entry name" value="LMWPTPASE"/>
</dbReference>
<feature type="active site" evidence="5">
    <location>
        <position position="15"/>
    </location>
</feature>
<gene>
    <name evidence="7" type="ORF">BK816_00515</name>
</gene>
<feature type="active site" description="Proton donor" evidence="5">
    <location>
        <position position="129"/>
    </location>
</feature>
<dbReference type="AlphaFoldDB" id="A0A1D9MID9"/>
<evidence type="ECO:0000256" key="4">
    <source>
        <dbReference type="ARBA" id="ARBA00022912"/>
    </source>
</evidence>
<dbReference type="OrthoDB" id="9784339at2"/>
<dbReference type="InterPro" id="IPR050438">
    <property type="entry name" value="LMW_PTPase"/>
</dbReference>
<evidence type="ECO:0000256" key="5">
    <source>
        <dbReference type="PIRSR" id="PIRSR617867-1"/>
    </source>
</evidence>
<evidence type="ECO:0000259" key="6">
    <source>
        <dbReference type="SMART" id="SM00226"/>
    </source>
</evidence>
<dbReference type="RefSeq" id="WP_071163425.1">
    <property type="nucleotide sequence ID" value="NZ_CP017812.1"/>
</dbReference>
<dbReference type="SMART" id="SM00226">
    <property type="entry name" value="LMWPc"/>
    <property type="match status" value="1"/>
</dbReference>
<protein>
    <recommendedName>
        <fullName evidence="2">protein-tyrosine-phosphatase</fullName>
        <ecNumber evidence="2">3.1.3.48</ecNumber>
    </recommendedName>
</protein>
<feature type="domain" description="Phosphotyrosine protein phosphatase I" evidence="6">
    <location>
        <begin position="3"/>
        <end position="155"/>
    </location>
</feature>
<dbReference type="CDD" id="cd16343">
    <property type="entry name" value="LMWPTP"/>
    <property type="match status" value="1"/>
</dbReference>
<keyword evidence="3" id="KW-0378">Hydrolase</keyword>
<evidence type="ECO:0000313" key="8">
    <source>
        <dbReference type="Proteomes" id="UP000176288"/>
    </source>
</evidence>
<dbReference type="InterPro" id="IPR017867">
    <property type="entry name" value="Tyr_phospatase_low_mol_wt"/>
</dbReference>
<dbReference type="Proteomes" id="UP000176288">
    <property type="component" value="Chromosome"/>
</dbReference>
<reference evidence="7 8" key="1">
    <citation type="submission" date="2016-10" db="EMBL/GenBank/DDBJ databases">
        <title>Actinomyces aegypiusis sp. nov., isolated from the Aegypius monachus in Qinghai Tibet Plateau China.</title>
        <authorList>
            <person name="Wang Y."/>
        </authorList>
    </citation>
    <scope>NUCLEOTIDE SEQUENCE [LARGE SCALE GENOMIC DNA]</scope>
    <source>
        <strain evidence="7 8">VUL4_3</strain>
    </source>
</reference>
<dbReference type="PANTHER" id="PTHR11717:SF7">
    <property type="entry name" value="LOW MOLECULAR WEIGHT PHOSPHOTYROSINE PROTEIN PHOSPHATASE"/>
    <property type="match status" value="1"/>
</dbReference>
<dbReference type="Gene3D" id="3.40.50.2300">
    <property type="match status" value="1"/>
</dbReference>
<dbReference type="InterPro" id="IPR036196">
    <property type="entry name" value="Ptyr_pPase_sf"/>
</dbReference>
<evidence type="ECO:0000256" key="3">
    <source>
        <dbReference type="ARBA" id="ARBA00022801"/>
    </source>
</evidence>
<keyword evidence="8" id="KW-1185">Reference proteome</keyword>
<dbReference type="EC" id="3.1.3.48" evidence="2"/>